<feature type="region of interest" description="Disordered" evidence="2">
    <location>
        <begin position="393"/>
        <end position="419"/>
    </location>
</feature>
<evidence type="ECO:0000313" key="5">
    <source>
        <dbReference type="EMBL" id="PMD37636.1"/>
    </source>
</evidence>
<dbReference type="STRING" id="1149755.A0A2J6RGJ1"/>
<dbReference type="InterPro" id="IPR041679">
    <property type="entry name" value="DNA2/NAM7-like_C"/>
</dbReference>
<dbReference type="InterPro" id="IPR027417">
    <property type="entry name" value="P-loop_NTPase"/>
</dbReference>
<dbReference type="PANTHER" id="PTHR10887:SF322">
    <property type="entry name" value="HELICASE MOV-10"/>
    <property type="match status" value="1"/>
</dbReference>
<dbReference type="InterPro" id="IPR047187">
    <property type="entry name" value="SF1_C_Upf1"/>
</dbReference>
<dbReference type="Pfam" id="PF13087">
    <property type="entry name" value="AAA_12"/>
    <property type="match status" value="1"/>
</dbReference>
<sequence length="1024" mass="113361">MDRHPQPMFLRQPKSKAVPIRNPDGGEPLPRPVLQHEPSARILPAVPRLVPSNARPPSNTAPAVADRKEFPPLPGTLAGSLDGEARPTSVSEQEYPARSLPAPLYPVTNGKAPSGSRIQRDSPDSSSGHGHDFNVYARPFVPEAFSIINQLAGHEVNTLGNKQIDFEVYVGRCIGWDFLPPIPRPIGPPINVFSSLTDSIIHTGYEAYFRYHLEAEIQSHKQENESYALFGHDVTISVHDVTQTTCSFLAPGLQENSPYVEEDDIVQLRQLRYDHTGKLLGMEAWLARPITVPRSWLPFPPSGGRWRGEPAPGWTGMIYNARVVAVRRKDNTLVVKIDGGLDLRQSLLHSDVSKFNIQFPVSNDRYLPMKHALPIIQEALKQANRARDQEYVAHKVASPSRASSSTTSQSSDRPIDLDGGRHTPWLQSMLFPIEADCDVQTTLNPASFNRVFFDQQLNWEQKKAIGSICTHNYGTLPFLVSGPPGTGKTKTLVEVALQLVKAVDGVSHVLFCAPSDPAADMIVQRISSHFNSNELLRLNRSSRTFAEVPGSVLPFCCISQDKFDLPKFRQLMACRLVVTTCRDASLLLHSRVTNVDLFAAEYGLRASINPLAAPPSQVELHWTALLIDEAAQAMEPEALIPLSVIAPPLGQLNLAFKPLVIMAGDEHQLGPRTSLPSSPLKTSLFARLFARPVYADHPLARGRTGERTPQVLKKTMLPIARPAFANLIRNYRSHPAILAVPSALFYADTLEPEATDTDHLTSWSVWQGRRWPVLFHNSDSEDERDLNGGWYNSGEAQVACAYAARLVQSGLVAQKELCIMSPFKAQVAYFRRTVREPRFGSLWDVDIGPTEAFQGLERGVVILCTTRSKQQFVESDKKANWGLIGMPNKMNVALTRAKFGLIVIGKRDILLGDPNWRAFLDFCDRNGLVAGDTDRPVDDRDNAQLTRLEKVLLAHEHDSVDPDSKALKVVSQEDEMWMGGMQAALDAGSTDGYENSDEEDDDDGNADEEDDENGRHIAPSTRFA</sequence>
<evidence type="ECO:0000256" key="2">
    <source>
        <dbReference type="SAM" id="MobiDB-lite"/>
    </source>
</evidence>
<dbReference type="Proteomes" id="UP000235786">
    <property type="component" value="Unassembled WGS sequence"/>
</dbReference>
<reference evidence="5 6" key="1">
    <citation type="submission" date="2016-04" db="EMBL/GenBank/DDBJ databases">
        <title>A degradative enzymes factory behind the ericoid mycorrhizal symbiosis.</title>
        <authorList>
            <consortium name="DOE Joint Genome Institute"/>
            <person name="Martino E."/>
            <person name="Morin E."/>
            <person name="Grelet G."/>
            <person name="Kuo A."/>
            <person name="Kohler A."/>
            <person name="Daghino S."/>
            <person name="Barry K."/>
            <person name="Choi C."/>
            <person name="Cichocki N."/>
            <person name="Clum A."/>
            <person name="Copeland A."/>
            <person name="Hainaut M."/>
            <person name="Haridas S."/>
            <person name="Labutti K."/>
            <person name="Lindquist E."/>
            <person name="Lipzen A."/>
            <person name="Khouja H.-R."/>
            <person name="Murat C."/>
            <person name="Ohm R."/>
            <person name="Olson A."/>
            <person name="Spatafora J."/>
            <person name="Veneault-Fourrey C."/>
            <person name="Henrissat B."/>
            <person name="Grigoriev I."/>
            <person name="Martin F."/>
            <person name="Perotto S."/>
        </authorList>
    </citation>
    <scope>NUCLEOTIDE SEQUENCE [LARGE SCALE GENOMIC DNA]</scope>
    <source>
        <strain evidence="5 6">F</strain>
    </source>
</reference>
<dbReference type="InterPro" id="IPR041677">
    <property type="entry name" value="DNA2/NAM7_AAA_11"/>
</dbReference>
<dbReference type="Gene3D" id="3.40.50.300">
    <property type="entry name" value="P-loop containing nucleotide triphosphate hydrolases"/>
    <property type="match status" value="2"/>
</dbReference>
<dbReference type="PANTHER" id="PTHR10887">
    <property type="entry name" value="DNA2/NAM7 HELICASE FAMILY"/>
    <property type="match status" value="1"/>
</dbReference>
<evidence type="ECO:0000256" key="1">
    <source>
        <dbReference type="ARBA" id="ARBA00022806"/>
    </source>
</evidence>
<dbReference type="InterPro" id="IPR045055">
    <property type="entry name" value="DNA2/NAM7-like"/>
</dbReference>
<dbReference type="SUPFAM" id="SSF52540">
    <property type="entry name" value="P-loop containing nucleoside triphosphate hydrolases"/>
    <property type="match status" value="1"/>
</dbReference>
<keyword evidence="1" id="KW-0347">Helicase</keyword>
<dbReference type="CDD" id="cd18808">
    <property type="entry name" value="SF1_C_Upf1"/>
    <property type="match status" value="1"/>
</dbReference>
<feature type="domain" description="DNA2/NAM7 helicase-like C-terminal" evidence="4">
    <location>
        <begin position="725"/>
        <end position="907"/>
    </location>
</feature>
<dbReference type="GO" id="GO:0035194">
    <property type="term" value="P:regulatory ncRNA-mediated post-transcriptional gene silencing"/>
    <property type="evidence" value="ECO:0007669"/>
    <property type="project" value="TreeGrafter"/>
</dbReference>
<feature type="compositionally biased region" description="Low complexity" evidence="2">
    <location>
        <begin position="397"/>
        <end position="412"/>
    </location>
</feature>
<proteinExistence type="predicted"/>
<dbReference type="Pfam" id="PF13086">
    <property type="entry name" value="AAA_11"/>
    <property type="match status" value="1"/>
</dbReference>
<dbReference type="GO" id="GO:0016787">
    <property type="term" value="F:hydrolase activity"/>
    <property type="evidence" value="ECO:0007669"/>
    <property type="project" value="UniProtKB-KW"/>
</dbReference>
<accession>A0A2J6RGJ1</accession>
<evidence type="ECO:0000259" key="4">
    <source>
        <dbReference type="Pfam" id="PF13087"/>
    </source>
</evidence>
<gene>
    <name evidence="5" type="ORF">L207DRAFT_514866</name>
</gene>
<evidence type="ECO:0000313" key="6">
    <source>
        <dbReference type="Proteomes" id="UP000235786"/>
    </source>
</evidence>
<name>A0A2J6RGJ1_HYAVF</name>
<feature type="domain" description="DNA2/NAM7 helicase helicase" evidence="3">
    <location>
        <begin position="456"/>
        <end position="538"/>
    </location>
</feature>
<dbReference type="GO" id="GO:0005829">
    <property type="term" value="C:cytosol"/>
    <property type="evidence" value="ECO:0007669"/>
    <property type="project" value="TreeGrafter"/>
</dbReference>
<organism evidence="5 6">
    <name type="scientific">Hyaloscypha variabilis (strain UAMH 11265 / GT02V1 / F)</name>
    <name type="common">Meliniomyces variabilis</name>
    <dbReference type="NCBI Taxonomy" id="1149755"/>
    <lineage>
        <taxon>Eukaryota</taxon>
        <taxon>Fungi</taxon>
        <taxon>Dikarya</taxon>
        <taxon>Ascomycota</taxon>
        <taxon>Pezizomycotina</taxon>
        <taxon>Leotiomycetes</taxon>
        <taxon>Helotiales</taxon>
        <taxon>Hyaloscyphaceae</taxon>
        <taxon>Hyaloscypha</taxon>
        <taxon>Hyaloscypha variabilis</taxon>
    </lineage>
</organism>
<dbReference type="GO" id="GO:0004386">
    <property type="term" value="F:helicase activity"/>
    <property type="evidence" value="ECO:0007669"/>
    <property type="project" value="InterPro"/>
</dbReference>
<dbReference type="OrthoDB" id="6513042at2759"/>
<dbReference type="EMBL" id="KZ613949">
    <property type="protein sequence ID" value="PMD37636.1"/>
    <property type="molecule type" value="Genomic_DNA"/>
</dbReference>
<feature type="region of interest" description="Disordered" evidence="2">
    <location>
        <begin position="1"/>
        <end position="133"/>
    </location>
</feature>
<keyword evidence="1" id="KW-0067">ATP-binding</keyword>
<dbReference type="AlphaFoldDB" id="A0A2J6RGJ1"/>
<keyword evidence="6" id="KW-1185">Reference proteome</keyword>
<evidence type="ECO:0000259" key="3">
    <source>
        <dbReference type="Pfam" id="PF13086"/>
    </source>
</evidence>
<feature type="compositionally biased region" description="Acidic residues" evidence="2">
    <location>
        <begin position="994"/>
        <end position="1012"/>
    </location>
</feature>
<keyword evidence="5" id="KW-0378">Hydrolase</keyword>
<protein>
    <submittedName>
        <fullName evidence="5">P-loop containing nucleoside triphosphate hydrolase protein</fullName>
    </submittedName>
</protein>
<keyword evidence="1" id="KW-0547">Nucleotide-binding</keyword>
<feature type="region of interest" description="Disordered" evidence="2">
    <location>
        <begin position="978"/>
        <end position="1024"/>
    </location>
</feature>